<dbReference type="SMART" id="SM00642">
    <property type="entry name" value="Aamy"/>
    <property type="match status" value="1"/>
</dbReference>
<reference evidence="3" key="2">
    <citation type="submission" date="2023-01" db="EMBL/GenBank/DDBJ databases">
        <authorList>
            <person name="Sun Q."/>
            <person name="Evtushenko L."/>
        </authorList>
    </citation>
    <scope>NUCLEOTIDE SEQUENCE</scope>
    <source>
        <strain evidence="3">VKM Ac-1246</strain>
    </source>
</reference>
<organism evidence="3 4">
    <name type="scientific">Nocardioides luteus</name>
    <dbReference type="NCBI Taxonomy" id="1844"/>
    <lineage>
        <taxon>Bacteria</taxon>
        <taxon>Bacillati</taxon>
        <taxon>Actinomycetota</taxon>
        <taxon>Actinomycetes</taxon>
        <taxon>Propionibacteriales</taxon>
        <taxon>Nocardioidaceae</taxon>
        <taxon>Nocardioides</taxon>
    </lineage>
</organism>
<proteinExistence type="inferred from homology"/>
<dbReference type="InterPro" id="IPR017853">
    <property type="entry name" value="GH"/>
</dbReference>
<comment type="caution">
    <text evidence="3">The sequence shown here is derived from an EMBL/GenBank/DDBJ whole genome shotgun (WGS) entry which is preliminary data.</text>
</comment>
<reference evidence="3" key="1">
    <citation type="journal article" date="2014" name="Int. J. Syst. Evol. Microbiol.">
        <title>Complete genome of a new Firmicutes species belonging to the dominant human colonic microbiota ('Ruminococcus bicirculans') reveals two chromosomes and a selective capacity to utilize plant glucans.</title>
        <authorList>
            <consortium name="NISC Comparative Sequencing Program"/>
            <person name="Wegmann U."/>
            <person name="Louis P."/>
            <person name="Goesmann A."/>
            <person name="Henrissat B."/>
            <person name="Duncan S.H."/>
            <person name="Flint H.J."/>
        </authorList>
    </citation>
    <scope>NUCLEOTIDE SEQUENCE</scope>
    <source>
        <strain evidence="3">VKM Ac-1246</strain>
    </source>
</reference>
<name>A0ABQ5T0Z8_9ACTN</name>
<evidence type="ECO:0000259" key="2">
    <source>
        <dbReference type="SMART" id="SM00642"/>
    </source>
</evidence>
<keyword evidence="4" id="KW-1185">Reference proteome</keyword>
<dbReference type="SUPFAM" id="SSF51445">
    <property type="entry name" value="(Trans)glycosidases"/>
    <property type="match status" value="1"/>
</dbReference>
<dbReference type="Gene3D" id="3.90.400.10">
    <property type="entry name" value="Oligo-1,6-glucosidase, Domain 2"/>
    <property type="match status" value="1"/>
</dbReference>
<dbReference type="Pfam" id="PF00128">
    <property type="entry name" value="Alpha-amylase"/>
    <property type="match status" value="1"/>
</dbReference>
<dbReference type="RefSeq" id="WP_189116730.1">
    <property type="nucleotide sequence ID" value="NZ_BMRK01000001.1"/>
</dbReference>
<dbReference type="Proteomes" id="UP001142292">
    <property type="component" value="Unassembled WGS sequence"/>
</dbReference>
<dbReference type="InterPro" id="IPR006047">
    <property type="entry name" value="GH13_cat_dom"/>
</dbReference>
<dbReference type="PANTHER" id="PTHR10357:SF179">
    <property type="entry name" value="NEUTRAL AND BASIC AMINO ACID TRANSPORT PROTEIN RBAT"/>
    <property type="match status" value="1"/>
</dbReference>
<feature type="domain" description="Glycosyl hydrolase family 13 catalytic" evidence="2">
    <location>
        <begin position="24"/>
        <end position="408"/>
    </location>
</feature>
<dbReference type="CDD" id="cd11332">
    <property type="entry name" value="AmyAc_OligoGlu_TS"/>
    <property type="match status" value="1"/>
</dbReference>
<dbReference type="EMBL" id="BSEL01000007">
    <property type="protein sequence ID" value="GLJ69603.1"/>
    <property type="molecule type" value="Genomic_DNA"/>
</dbReference>
<dbReference type="PANTHER" id="PTHR10357">
    <property type="entry name" value="ALPHA-AMYLASE FAMILY MEMBER"/>
    <property type="match status" value="1"/>
</dbReference>
<sequence length="532" mass="59611">MTGVIHGYRVRVDAPWWREAVTYQIYPRSFADADGDGTGDLAGITSRVDYLADLGVDAIWLSPFYPSPQHDYGYDVSDPRGVDPLFGTVSDAEELLETAHEAGLKVIIDLIPNHTSSAHPWFVEALRASPGSPERERYIFRDGRGRDGEEPPTNWQSVFGQPAWTRVDDGQWYLHMFDREEPDLNWRHPEVAEEFRSVLRFWLDRGVDGFRVDVAHGLVKALRDQEVPEGTAPNSDPAVMYDIGVEDDPMWNHPEVHDVYRDWHEVVSAYPGDRMLVAEAWTKGPSDLRGYLRTDEFEQAFNFRWLQSHWSAQEFNEAILSTLKALSPSRAWPTWVLSNHDAVRHRTRYGDGAQALARARAATLTMLALPGAAYLYQGEELGLPHVQLPPEHQRDPWAEGGNGRDGCRVPLPWSGDAPPFGFGPGDEQPWLPQPTQWADLTVAAQTGQEGSTLEFYRAALAARRRYARGDSEMWFLDAPADVISFRRGRLVVVLNCGSTPTPLPDGELVMCSGEKLGSDLPPDTAAWLLADG</sequence>
<evidence type="ECO:0000313" key="3">
    <source>
        <dbReference type="EMBL" id="GLJ69603.1"/>
    </source>
</evidence>
<dbReference type="Gene3D" id="3.20.20.80">
    <property type="entry name" value="Glycosidases"/>
    <property type="match status" value="1"/>
</dbReference>
<accession>A0ABQ5T0Z8</accession>
<evidence type="ECO:0000256" key="1">
    <source>
        <dbReference type="ARBA" id="ARBA00008061"/>
    </source>
</evidence>
<evidence type="ECO:0000313" key="4">
    <source>
        <dbReference type="Proteomes" id="UP001142292"/>
    </source>
</evidence>
<dbReference type="InterPro" id="IPR045857">
    <property type="entry name" value="O16G_dom_2"/>
</dbReference>
<protein>
    <submittedName>
        <fullName evidence="3">Alpha-amylase</fullName>
    </submittedName>
</protein>
<comment type="similarity">
    <text evidence="1">Belongs to the glycosyl hydrolase 13 family.</text>
</comment>
<gene>
    <name evidence="3" type="ORF">GCM10017579_36390</name>
</gene>